<organism evidence="1 2">
    <name type="scientific">Sphingomonas naasensis</name>
    <dbReference type="NCBI Taxonomy" id="1344951"/>
    <lineage>
        <taxon>Bacteria</taxon>
        <taxon>Pseudomonadati</taxon>
        <taxon>Pseudomonadota</taxon>
        <taxon>Alphaproteobacteria</taxon>
        <taxon>Sphingomonadales</taxon>
        <taxon>Sphingomonadaceae</taxon>
        <taxon>Sphingomonas</taxon>
    </lineage>
</organism>
<evidence type="ECO:0000313" key="1">
    <source>
        <dbReference type="EMBL" id="TGX45816.1"/>
    </source>
</evidence>
<gene>
    <name evidence="1" type="ORF">E5A74_01140</name>
</gene>
<keyword evidence="2" id="KW-1185">Reference proteome</keyword>
<dbReference type="RefSeq" id="WP_135982008.1">
    <property type="nucleotide sequence ID" value="NZ_JAASQM010000001.1"/>
</dbReference>
<evidence type="ECO:0000313" key="2">
    <source>
        <dbReference type="Proteomes" id="UP000309848"/>
    </source>
</evidence>
<dbReference type="AlphaFoldDB" id="A0A4S1WW30"/>
<dbReference type="Proteomes" id="UP000309848">
    <property type="component" value="Unassembled WGS sequence"/>
</dbReference>
<protein>
    <submittedName>
        <fullName evidence="1">Uncharacterized protein</fullName>
    </submittedName>
</protein>
<reference evidence="1 2" key="1">
    <citation type="submission" date="2019-04" db="EMBL/GenBank/DDBJ databases">
        <title>Sphingomonas psychrotolerans sp. nov., isolated from soil in the Tianshan Mountains, Xinjiang, China.</title>
        <authorList>
            <person name="Luo Y."/>
            <person name="Sheng H."/>
        </authorList>
    </citation>
    <scope>NUCLEOTIDE SEQUENCE [LARGE SCALE GENOMIC DNA]</scope>
    <source>
        <strain evidence="1 2">KIS18-15</strain>
    </source>
</reference>
<name>A0A4S1WW30_9SPHN</name>
<comment type="caution">
    <text evidence="1">The sequence shown here is derived from an EMBL/GenBank/DDBJ whole genome shotgun (WGS) entry which is preliminary data.</text>
</comment>
<dbReference type="EMBL" id="SRXU01000001">
    <property type="protein sequence ID" value="TGX45816.1"/>
    <property type="molecule type" value="Genomic_DNA"/>
</dbReference>
<dbReference type="OrthoDB" id="7189171at2"/>
<proteinExistence type="predicted"/>
<accession>A0A4S1WW30</accession>
<sequence>MIEALFLLLAGAPQAAADPLAPARAGKVQCANPNVEKKTCMGLTSYKLNPDGSFETSTTLLIAPQPPITMDVKSSGKRVGDQLCAPIRKEDFEAATFKIDGTPLDAATATSIRGQILGSLAPMIGKMGCSRETPDGAVLKAEVTLDGVARPELTQRVLWVMPEDGFKLGL</sequence>